<keyword evidence="1" id="KW-0812">Transmembrane</keyword>
<feature type="transmembrane region" description="Helical" evidence="1">
    <location>
        <begin position="235"/>
        <end position="252"/>
    </location>
</feature>
<sequence>MSIRKIFQVLALASLCDAREFFLDANQNTACLGLKAPTSIKITRTLGQEPLPIILFNYLHRNSIPGLPNFDFLTTDAKLEDYYQFGEFTFPKLETVFAFSDVLKQNLSYDVDFSGLWCVYAPKNGSYEYKVEVPEPGYFEKYDDIWYCIINIVVSVVVMQLFYFTKSKRPVLFTAVTWFQLCKVGVFATTALFAVFNSRILPYAENTVFFIDQVFTMLFLMGYGLKTGDDNVKKIVFVILLTVVPSFVSRYFDFKSDEQFLSINNRTYNVVRGILGADGFDGLSFVQRVAKHFAIDNYSGVIALLFGVSNLIIIFGYISAIRRTLIDLKSVNPVARPGYLWTVIIWFFVWSLVSTACAPSIMYSYTNVKDYAKVLSRFMLETLRNRYITLLWDESHWIAFRFIWALSKGLLVDTQHDVEKKAHQE</sequence>
<keyword evidence="1" id="KW-0472">Membrane</keyword>
<proteinExistence type="predicted"/>
<feature type="chain" id="PRO_5047202300" description="Intimal thickness related receptor IRP domain-containing protein" evidence="2">
    <location>
        <begin position="19"/>
        <end position="425"/>
    </location>
</feature>
<feature type="signal peptide" evidence="2">
    <location>
        <begin position="1"/>
        <end position="18"/>
    </location>
</feature>
<evidence type="ECO:0008006" key="5">
    <source>
        <dbReference type="Google" id="ProtNLM"/>
    </source>
</evidence>
<name>A0ABP0ZKJ2_9ASCO</name>
<reference evidence="3 4" key="1">
    <citation type="submission" date="2024-03" db="EMBL/GenBank/DDBJ databases">
        <authorList>
            <person name="Brejova B."/>
        </authorList>
    </citation>
    <scope>NUCLEOTIDE SEQUENCE [LARGE SCALE GENOMIC DNA]</scope>
    <source>
        <strain evidence="3 4">CBS 14171</strain>
    </source>
</reference>
<feature type="transmembrane region" description="Helical" evidence="1">
    <location>
        <begin position="298"/>
        <end position="318"/>
    </location>
</feature>
<evidence type="ECO:0000313" key="4">
    <source>
        <dbReference type="Proteomes" id="UP001497383"/>
    </source>
</evidence>
<keyword evidence="1" id="KW-1133">Transmembrane helix</keyword>
<dbReference type="RefSeq" id="XP_066829325.1">
    <property type="nucleotide sequence ID" value="XM_066972380.1"/>
</dbReference>
<protein>
    <recommendedName>
        <fullName evidence="5">Intimal thickness related receptor IRP domain-containing protein</fullName>
    </recommendedName>
</protein>
<evidence type="ECO:0000256" key="2">
    <source>
        <dbReference type="SAM" id="SignalP"/>
    </source>
</evidence>
<dbReference type="EMBL" id="OZ022407">
    <property type="protein sequence ID" value="CAK9438041.1"/>
    <property type="molecule type" value="Genomic_DNA"/>
</dbReference>
<dbReference type="Proteomes" id="UP001497383">
    <property type="component" value="Chromosome 3"/>
</dbReference>
<evidence type="ECO:0000256" key="1">
    <source>
        <dbReference type="SAM" id="Phobius"/>
    </source>
</evidence>
<feature type="transmembrane region" description="Helical" evidence="1">
    <location>
        <begin position="171"/>
        <end position="195"/>
    </location>
</feature>
<accession>A0ABP0ZKJ2</accession>
<feature type="transmembrane region" description="Helical" evidence="1">
    <location>
        <begin position="144"/>
        <end position="164"/>
    </location>
</feature>
<dbReference type="GeneID" id="92207583"/>
<feature type="transmembrane region" description="Helical" evidence="1">
    <location>
        <begin position="207"/>
        <end position="223"/>
    </location>
</feature>
<gene>
    <name evidence="3" type="ORF">LODBEIA_P23870</name>
</gene>
<keyword evidence="4" id="KW-1185">Reference proteome</keyword>
<evidence type="ECO:0000313" key="3">
    <source>
        <dbReference type="EMBL" id="CAK9438041.1"/>
    </source>
</evidence>
<feature type="transmembrane region" description="Helical" evidence="1">
    <location>
        <begin position="339"/>
        <end position="365"/>
    </location>
</feature>
<keyword evidence="2" id="KW-0732">Signal</keyword>
<organism evidence="3 4">
    <name type="scientific">Lodderomyces beijingensis</name>
    <dbReference type="NCBI Taxonomy" id="1775926"/>
    <lineage>
        <taxon>Eukaryota</taxon>
        <taxon>Fungi</taxon>
        <taxon>Dikarya</taxon>
        <taxon>Ascomycota</taxon>
        <taxon>Saccharomycotina</taxon>
        <taxon>Pichiomycetes</taxon>
        <taxon>Debaryomycetaceae</taxon>
        <taxon>Candida/Lodderomyces clade</taxon>
        <taxon>Lodderomyces</taxon>
    </lineage>
</organism>